<reference evidence="1" key="1">
    <citation type="submission" date="2018-02" db="EMBL/GenBank/DDBJ databases">
        <authorList>
            <person name="Cohen D.B."/>
            <person name="Kent A.D."/>
        </authorList>
    </citation>
    <scope>NUCLEOTIDE SEQUENCE</scope>
</reference>
<dbReference type="AlphaFoldDB" id="A0A2N9IX05"/>
<name>A0A2N9IX05_FAGSY</name>
<protein>
    <submittedName>
        <fullName evidence="1">Uncharacterized protein</fullName>
    </submittedName>
</protein>
<dbReference type="EMBL" id="OIVN01006237">
    <property type="protein sequence ID" value="SPD28571.1"/>
    <property type="molecule type" value="Genomic_DNA"/>
</dbReference>
<evidence type="ECO:0000313" key="1">
    <source>
        <dbReference type="EMBL" id="SPD28571.1"/>
    </source>
</evidence>
<accession>A0A2N9IX05</accession>
<gene>
    <name evidence="1" type="ORF">FSB_LOCUS56453</name>
</gene>
<proteinExistence type="predicted"/>
<organism evidence="1">
    <name type="scientific">Fagus sylvatica</name>
    <name type="common">Beechnut</name>
    <dbReference type="NCBI Taxonomy" id="28930"/>
    <lineage>
        <taxon>Eukaryota</taxon>
        <taxon>Viridiplantae</taxon>
        <taxon>Streptophyta</taxon>
        <taxon>Embryophyta</taxon>
        <taxon>Tracheophyta</taxon>
        <taxon>Spermatophyta</taxon>
        <taxon>Magnoliopsida</taxon>
        <taxon>eudicotyledons</taxon>
        <taxon>Gunneridae</taxon>
        <taxon>Pentapetalae</taxon>
        <taxon>rosids</taxon>
        <taxon>fabids</taxon>
        <taxon>Fagales</taxon>
        <taxon>Fagaceae</taxon>
        <taxon>Fagus</taxon>
    </lineage>
</organism>
<sequence>MDPNTPVAEGEDFIHIENLSVDNTLSESIVSVEQPQINDGGGDWSKGGWICWSSSRWLSTIIFYTKSRERTRQTEDQEREERNI</sequence>